<evidence type="ECO:0008006" key="4">
    <source>
        <dbReference type="Google" id="ProtNLM"/>
    </source>
</evidence>
<dbReference type="InterPro" id="IPR040256">
    <property type="entry name" value="At4g02000-like"/>
</dbReference>
<feature type="region of interest" description="Disordered" evidence="1">
    <location>
        <begin position="69"/>
        <end position="104"/>
    </location>
</feature>
<evidence type="ECO:0000313" key="2">
    <source>
        <dbReference type="EMBL" id="CAL1371623.1"/>
    </source>
</evidence>
<evidence type="ECO:0000313" key="3">
    <source>
        <dbReference type="Proteomes" id="UP001497516"/>
    </source>
</evidence>
<proteinExistence type="predicted"/>
<name>A0AAV2DEN7_9ROSI</name>
<dbReference type="EMBL" id="OZ034815">
    <property type="protein sequence ID" value="CAL1371623.1"/>
    <property type="molecule type" value="Genomic_DNA"/>
</dbReference>
<gene>
    <name evidence="2" type="ORF">LTRI10_LOCUS13676</name>
</gene>
<keyword evidence="3" id="KW-1185">Reference proteome</keyword>
<feature type="region of interest" description="Disordered" evidence="1">
    <location>
        <begin position="158"/>
        <end position="189"/>
    </location>
</feature>
<feature type="compositionally biased region" description="Polar residues" evidence="1">
    <location>
        <begin position="89"/>
        <end position="103"/>
    </location>
</feature>
<protein>
    <recommendedName>
        <fullName evidence="4">DUF4283 domain-containing protein</fullName>
    </recommendedName>
</protein>
<accession>A0AAV2DEN7</accession>
<organism evidence="2 3">
    <name type="scientific">Linum trigynum</name>
    <dbReference type="NCBI Taxonomy" id="586398"/>
    <lineage>
        <taxon>Eukaryota</taxon>
        <taxon>Viridiplantae</taxon>
        <taxon>Streptophyta</taxon>
        <taxon>Embryophyta</taxon>
        <taxon>Tracheophyta</taxon>
        <taxon>Spermatophyta</taxon>
        <taxon>Magnoliopsida</taxon>
        <taxon>eudicotyledons</taxon>
        <taxon>Gunneridae</taxon>
        <taxon>Pentapetalae</taxon>
        <taxon>rosids</taxon>
        <taxon>fabids</taxon>
        <taxon>Malpighiales</taxon>
        <taxon>Linaceae</taxon>
        <taxon>Linum</taxon>
    </lineage>
</organism>
<reference evidence="2 3" key="1">
    <citation type="submission" date="2024-04" db="EMBL/GenBank/DDBJ databases">
        <authorList>
            <person name="Fracassetti M."/>
        </authorList>
    </citation>
    <scope>NUCLEOTIDE SEQUENCE [LARGE SCALE GENOMIC DNA]</scope>
</reference>
<dbReference type="PANTHER" id="PTHR31286">
    <property type="entry name" value="GLYCINE-RICH CELL WALL STRUCTURAL PROTEIN 1.8-LIKE"/>
    <property type="match status" value="1"/>
</dbReference>
<dbReference type="PANTHER" id="PTHR31286:SF99">
    <property type="entry name" value="DUF4283 DOMAIN-CONTAINING PROTEIN"/>
    <property type="match status" value="1"/>
</dbReference>
<dbReference type="AlphaFoldDB" id="A0AAV2DEN7"/>
<dbReference type="Proteomes" id="UP001497516">
    <property type="component" value="Chromosome 2"/>
</dbReference>
<evidence type="ECO:0000256" key="1">
    <source>
        <dbReference type="SAM" id="MobiDB-lite"/>
    </source>
</evidence>
<sequence length="234" mass="25252">MVVWVQLPGFPVHFYHKKLLFTLGNLIGGTIKLDYHTEHQQRAKFGRMAVEVDLSKPLVPRIRVDGRWPTAGEASTSKPIQEATIPLGPSSTANGSQPATASPISHVKAPEPINQTGLITHTISGANGTKIQIVEVQPYKSIPPRITDPEAPSVVARMKTKKEGKGGKSNRSSTPKKGTPIHNNPLKPLQIWSPEWTEMSKIGASAEPALGTVAEADKTSMEVIRKDGDSPVLP</sequence>